<sequence length="516" mass="57858">MEKQLPKVQELFAEAFIELQKDIGEESARAFQSVATAEDPLAILLGSTAPSYDAKISRPLQKSYRGSYNNQIPQKRKAANYDLEGGFIRETVLQDRLRKLQNPPKYEGFASTNSNIASTAAYNKKRSASKVDATATQQKPSNPYQRKPPINIWSQIVDSKNVGIHRKEQTKMKWEDIEKEMTRDITSGNNASSKRCTCGSTEVEISGNVTSKNNDMTKVTTHAFLLYCSSVLVLPILSVFQERKIWKSNLLPSISLFGLLKVFLFNLLWMALTLVGGLALLPKFILGKFLGFNCQYEAHVVERLTAKICCLCFICPKVEIKGEKNLPPDDGSSPAPVYVANHASQIDLAVVYFLGRRFKWISKQSVRYLPGVGLIMTLGQHVFIQRTGKNKKSVSNLYEKSTIAIQSGLPMFFFPQGTRRMAVRLPFKDGAYRVALENQSQLIPISINIPLTCWNSMYPLCLLWGGSVNNVVLTVHEPIQAKVGMDKEELKQKTYDAIFSVLPLIGEEITELKKTK</sequence>
<evidence type="ECO:0000256" key="3">
    <source>
        <dbReference type="ARBA" id="ARBA00022679"/>
    </source>
</evidence>
<dbReference type="Proteomes" id="UP001530293">
    <property type="component" value="Unassembled WGS sequence"/>
</dbReference>
<evidence type="ECO:0000256" key="6">
    <source>
        <dbReference type="SAM" id="MobiDB-lite"/>
    </source>
</evidence>
<comment type="caution">
    <text evidence="9">The sequence shown here is derived from an EMBL/GenBank/DDBJ whole genome shotgun (WGS) entry which is preliminary data.</text>
</comment>
<keyword evidence="7" id="KW-0472">Membrane</keyword>
<name>A0ABD3M0R3_9STRA</name>
<keyword evidence="4" id="KW-0443">Lipid metabolism</keyword>
<feature type="compositionally biased region" description="Polar residues" evidence="6">
    <location>
        <begin position="134"/>
        <end position="144"/>
    </location>
</feature>
<keyword evidence="7" id="KW-1133">Transmembrane helix</keyword>
<evidence type="ECO:0000256" key="2">
    <source>
        <dbReference type="ARBA" id="ARBA00022516"/>
    </source>
</evidence>
<evidence type="ECO:0000259" key="8">
    <source>
        <dbReference type="SMART" id="SM00563"/>
    </source>
</evidence>
<dbReference type="PANTHER" id="PTHR10434:SF64">
    <property type="entry name" value="1-ACYL-SN-GLYCEROL-3-PHOSPHATE ACYLTRANSFERASE-RELATED"/>
    <property type="match status" value="1"/>
</dbReference>
<keyword evidence="10" id="KW-1185">Reference proteome</keyword>
<evidence type="ECO:0000313" key="10">
    <source>
        <dbReference type="Proteomes" id="UP001530293"/>
    </source>
</evidence>
<gene>
    <name evidence="9" type="ORF">ACHAWU_004727</name>
</gene>
<keyword evidence="2" id="KW-0444">Lipid biosynthesis</keyword>
<dbReference type="SMART" id="SM00563">
    <property type="entry name" value="PlsC"/>
    <property type="match status" value="1"/>
</dbReference>
<organism evidence="9 10">
    <name type="scientific">Discostella pseudostelligera</name>
    <dbReference type="NCBI Taxonomy" id="259834"/>
    <lineage>
        <taxon>Eukaryota</taxon>
        <taxon>Sar</taxon>
        <taxon>Stramenopiles</taxon>
        <taxon>Ochrophyta</taxon>
        <taxon>Bacillariophyta</taxon>
        <taxon>Coscinodiscophyceae</taxon>
        <taxon>Thalassiosirophycidae</taxon>
        <taxon>Stephanodiscales</taxon>
        <taxon>Stephanodiscaceae</taxon>
        <taxon>Discostella</taxon>
    </lineage>
</organism>
<keyword evidence="3" id="KW-0808">Transferase</keyword>
<dbReference type="CDD" id="cd07989">
    <property type="entry name" value="LPLAT_AGPAT-like"/>
    <property type="match status" value="1"/>
</dbReference>
<dbReference type="Pfam" id="PF01553">
    <property type="entry name" value="Acyltransferase"/>
    <property type="match status" value="1"/>
</dbReference>
<feature type="transmembrane region" description="Helical" evidence="7">
    <location>
        <begin position="222"/>
        <end position="240"/>
    </location>
</feature>
<dbReference type="PANTHER" id="PTHR10434">
    <property type="entry name" value="1-ACYL-SN-GLYCEROL-3-PHOSPHATE ACYLTRANSFERASE"/>
    <property type="match status" value="1"/>
</dbReference>
<dbReference type="AlphaFoldDB" id="A0ABD3M0R3"/>
<evidence type="ECO:0000256" key="1">
    <source>
        <dbReference type="ARBA" id="ARBA00005189"/>
    </source>
</evidence>
<comment type="pathway">
    <text evidence="1">Lipid metabolism.</text>
</comment>
<evidence type="ECO:0000256" key="4">
    <source>
        <dbReference type="ARBA" id="ARBA00023098"/>
    </source>
</evidence>
<feature type="transmembrane region" description="Helical" evidence="7">
    <location>
        <begin position="260"/>
        <end position="281"/>
    </location>
</feature>
<evidence type="ECO:0000313" key="9">
    <source>
        <dbReference type="EMBL" id="KAL3757625.1"/>
    </source>
</evidence>
<keyword evidence="7" id="KW-0812">Transmembrane</keyword>
<dbReference type="SUPFAM" id="SSF69593">
    <property type="entry name" value="Glycerol-3-phosphate (1)-acyltransferase"/>
    <property type="match status" value="1"/>
</dbReference>
<feature type="region of interest" description="Disordered" evidence="6">
    <location>
        <begin position="123"/>
        <end position="148"/>
    </location>
</feature>
<protein>
    <recommendedName>
        <fullName evidence="8">Phospholipid/glycerol acyltransferase domain-containing protein</fullName>
    </recommendedName>
</protein>
<dbReference type="GO" id="GO:0016746">
    <property type="term" value="F:acyltransferase activity"/>
    <property type="evidence" value="ECO:0007669"/>
    <property type="project" value="UniProtKB-KW"/>
</dbReference>
<proteinExistence type="predicted"/>
<feature type="domain" description="Phospholipid/glycerol acyltransferase" evidence="8">
    <location>
        <begin position="336"/>
        <end position="450"/>
    </location>
</feature>
<keyword evidence="5" id="KW-0012">Acyltransferase</keyword>
<evidence type="ECO:0000256" key="7">
    <source>
        <dbReference type="SAM" id="Phobius"/>
    </source>
</evidence>
<reference evidence="9 10" key="1">
    <citation type="submission" date="2024-10" db="EMBL/GenBank/DDBJ databases">
        <title>Updated reference genomes for cyclostephanoid diatoms.</title>
        <authorList>
            <person name="Roberts W.R."/>
            <person name="Alverson A.J."/>
        </authorList>
    </citation>
    <scope>NUCLEOTIDE SEQUENCE [LARGE SCALE GENOMIC DNA]</scope>
    <source>
        <strain evidence="9 10">AJA232-27</strain>
    </source>
</reference>
<dbReference type="GO" id="GO:0006629">
    <property type="term" value="P:lipid metabolic process"/>
    <property type="evidence" value="ECO:0007669"/>
    <property type="project" value="UniProtKB-KW"/>
</dbReference>
<accession>A0ABD3M0R3</accession>
<dbReference type="InterPro" id="IPR002123">
    <property type="entry name" value="Plipid/glycerol_acylTrfase"/>
</dbReference>
<dbReference type="EMBL" id="JALLBG020000257">
    <property type="protein sequence ID" value="KAL3757625.1"/>
    <property type="molecule type" value="Genomic_DNA"/>
</dbReference>
<evidence type="ECO:0000256" key="5">
    <source>
        <dbReference type="ARBA" id="ARBA00023315"/>
    </source>
</evidence>